<feature type="compositionally biased region" description="Low complexity" evidence="1">
    <location>
        <begin position="105"/>
        <end position="119"/>
    </location>
</feature>
<proteinExistence type="predicted"/>
<sequence length="406" mass="45569">MKGVATHGGSFRLSHRISLSPAPSPHSETSNPPPPSRHTVGRSMMSLHVQGEREGDHQAEADLLAQLPDDVLADVLRRLPHGGLAFSRCVSAGRGAPSSTPGACSARSSSRSRRPGSSSTIPLIRRRHGALLTPLRGDGASRLRQAPLPTRGRRRVYVLNPATRSVAPLPLRRPPHVEVNSWYLVYDPAASPHYQVFSVTRFLCKREPGNVFYDRPKYKLDPVVEQSEWPPSVYTLHVFSSRTGRWEERSFVREGEAAGTVADMRHMPHEKRNAVYCRGALYVHCQTDFVMRYNTKSPIEERFEWSSEALGDENFAWSSDNEDKVYDKDDSGYSGYVKILGFHPYKEIIFFSESITTGMAYHLNSSKIEALGNLYPARYDELPNIERFTISAFPYTSCWLKHIGGI</sequence>
<feature type="region of interest" description="Disordered" evidence="1">
    <location>
        <begin position="1"/>
        <end position="41"/>
    </location>
</feature>
<keyword evidence="3" id="KW-1185">Reference proteome</keyword>
<dbReference type="Proteomes" id="UP000004995">
    <property type="component" value="Unassembled WGS sequence"/>
</dbReference>
<dbReference type="PANTHER" id="PTHR34591">
    <property type="entry name" value="OS03G0653100 PROTEIN-RELATED"/>
    <property type="match status" value="1"/>
</dbReference>
<dbReference type="EnsemblPlants" id="KQK87805">
    <property type="protein sequence ID" value="KQK87805"/>
    <property type="gene ID" value="SETIT_040116mg"/>
</dbReference>
<dbReference type="HOGENOM" id="CLU_030606_0_1_1"/>
<reference evidence="3" key="1">
    <citation type="journal article" date="2012" name="Nat. Biotechnol.">
        <title>Reference genome sequence of the model plant Setaria.</title>
        <authorList>
            <person name="Bennetzen J.L."/>
            <person name="Schmutz J."/>
            <person name="Wang H."/>
            <person name="Percifield R."/>
            <person name="Hawkins J."/>
            <person name="Pontaroli A.C."/>
            <person name="Estep M."/>
            <person name="Feng L."/>
            <person name="Vaughn J.N."/>
            <person name="Grimwood J."/>
            <person name="Jenkins J."/>
            <person name="Barry K."/>
            <person name="Lindquist E."/>
            <person name="Hellsten U."/>
            <person name="Deshpande S."/>
            <person name="Wang X."/>
            <person name="Wu X."/>
            <person name="Mitros T."/>
            <person name="Triplett J."/>
            <person name="Yang X."/>
            <person name="Ye C.Y."/>
            <person name="Mauro-Herrera M."/>
            <person name="Wang L."/>
            <person name="Li P."/>
            <person name="Sharma M."/>
            <person name="Sharma R."/>
            <person name="Ronald P.C."/>
            <person name="Panaud O."/>
            <person name="Kellogg E.A."/>
            <person name="Brutnell T.P."/>
            <person name="Doust A.N."/>
            <person name="Tuskan G.A."/>
            <person name="Rokhsar D."/>
            <person name="Devos K.M."/>
        </authorList>
    </citation>
    <scope>NUCLEOTIDE SEQUENCE [LARGE SCALE GENOMIC DNA]</scope>
    <source>
        <strain evidence="3">cv. Yugu1</strain>
    </source>
</reference>
<dbReference type="Gramene" id="KQK87805">
    <property type="protein sequence ID" value="KQK87805"/>
    <property type="gene ID" value="SETIT_040116mg"/>
</dbReference>
<protein>
    <recommendedName>
        <fullName evidence="4">F-box domain-containing protein</fullName>
    </recommendedName>
</protein>
<evidence type="ECO:0000313" key="2">
    <source>
        <dbReference type="EnsemblPlants" id="KQK87805"/>
    </source>
</evidence>
<feature type="region of interest" description="Disordered" evidence="1">
    <location>
        <begin position="91"/>
        <end position="121"/>
    </location>
</feature>
<dbReference type="OMA" id="YPARYDE"/>
<evidence type="ECO:0008006" key="4">
    <source>
        <dbReference type="Google" id="ProtNLM"/>
    </source>
</evidence>
<dbReference type="PANTHER" id="PTHR34591:SF52">
    <property type="entry name" value="F-BOX DOMAIN-CONTAINING PROTEIN"/>
    <property type="match status" value="1"/>
</dbReference>
<dbReference type="InParanoid" id="K4AMH4"/>
<organism evidence="2 3">
    <name type="scientific">Setaria italica</name>
    <name type="common">Foxtail millet</name>
    <name type="synonym">Panicum italicum</name>
    <dbReference type="NCBI Taxonomy" id="4555"/>
    <lineage>
        <taxon>Eukaryota</taxon>
        <taxon>Viridiplantae</taxon>
        <taxon>Streptophyta</taxon>
        <taxon>Embryophyta</taxon>
        <taxon>Tracheophyta</taxon>
        <taxon>Spermatophyta</taxon>
        <taxon>Magnoliopsida</taxon>
        <taxon>Liliopsida</taxon>
        <taxon>Poales</taxon>
        <taxon>Poaceae</taxon>
        <taxon>PACMAD clade</taxon>
        <taxon>Panicoideae</taxon>
        <taxon>Panicodae</taxon>
        <taxon>Paniceae</taxon>
        <taxon>Cenchrinae</taxon>
        <taxon>Setaria</taxon>
    </lineage>
</organism>
<reference evidence="2" key="2">
    <citation type="submission" date="2018-08" db="UniProtKB">
        <authorList>
            <consortium name="EnsemblPlants"/>
        </authorList>
    </citation>
    <scope>IDENTIFICATION</scope>
    <source>
        <strain evidence="2">Yugu1</strain>
    </source>
</reference>
<name>K4AMH4_SETIT</name>
<accession>K4AMH4</accession>
<dbReference type="eggNOG" id="ENOG502R3X7">
    <property type="taxonomic scope" value="Eukaryota"/>
</dbReference>
<evidence type="ECO:0000256" key="1">
    <source>
        <dbReference type="SAM" id="MobiDB-lite"/>
    </source>
</evidence>
<dbReference type="EMBL" id="AGNK02005443">
    <property type="status" value="NOT_ANNOTATED_CDS"/>
    <property type="molecule type" value="Genomic_DNA"/>
</dbReference>
<dbReference type="AlphaFoldDB" id="K4AMH4"/>
<evidence type="ECO:0000313" key="3">
    <source>
        <dbReference type="Proteomes" id="UP000004995"/>
    </source>
</evidence>